<gene>
    <name evidence="1" type="ORF">CLV73_1896</name>
</gene>
<dbReference type="InterPro" id="IPR058093">
    <property type="entry name" value="LA_2272-like"/>
</dbReference>
<organism evidence="1 2">
    <name type="scientific">Chryseobacterium geocarposphaerae</name>
    <dbReference type="NCBI Taxonomy" id="1416776"/>
    <lineage>
        <taxon>Bacteria</taxon>
        <taxon>Pseudomonadati</taxon>
        <taxon>Bacteroidota</taxon>
        <taxon>Flavobacteriia</taxon>
        <taxon>Flavobacteriales</taxon>
        <taxon>Weeksellaceae</taxon>
        <taxon>Chryseobacterium group</taxon>
        <taxon>Chryseobacterium</taxon>
    </lineage>
</organism>
<evidence type="ECO:0000313" key="1">
    <source>
        <dbReference type="EMBL" id="PJJ67876.1"/>
    </source>
</evidence>
<protein>
    <submittedName>
        <fullName evidence="1">Uncharacterized protein</fullName>
    </submittedName>
</protein>
<accession>A0A2M9CAI7</accession>
<reference evidence="1 2" key="1">
    <citation type="submission" date="2017-11" db="EMBL/GenBank/DDBJ databases">
        <title>Genomic Encyclopedia of Archaeal and Bacterial Type Strains, Phase II (KMG-II): From Individual Species to Whole Genera.</title>
        <authorList>
            <person name="Goeker M."/>
        </authorList>
    </citation>
    <scope>NUCLEOTIDE SEQUENCE [LARGE SCALE GENOMIC DNA]</scope>
    <source>
        <strain evidence="1 2">DSM 27617</strain>
    </source>
</reference>
<keyword evidence="2" id="KW-1185">Reference proteome</keyword>
<sequence>MSFLIINFFHAQNSLKVQKTRLIALTPLNDKIGKVNGLAIGLGFDSEHIIKEQNVKLLQKVNGLNIDVNALGFLLWMFYDPAKGENTEFIKINGLNISAAGYLRGVSHNGMSISLYNYGHTMNGISGTLFTTYIEKGNGIFASSLGVYSKELNGMSLSVFNDAEMVRGTQIGGYNAGDDVKGLQIGLVNTSKKLKGLQIGLWNKNGKRSLPIINF</sequence>
<name>A0A2M9CAI7_9FLAO</name>
<comment type="caution">
    <text evidence="1">The sequence shown here is derived from an EMBL/GenBank/DDBJ whole genome shotgun (WGS) entry which is preliminary data.</text>
</comment>
<dbReference type="Proteomes" id="UP000228740">
    <property type="component" value="Unassembled WGS sequence"/>
</dbReference>
<evidence type="ECO:0000313" key="2">
    <source>
        <dbReference type="Proteomes" id="UP000228740"/>
    </source>
</evidence>
<proteinExistence type="predicted"/>
<dbReference type="AlphaFoldDB" id="A0A2M9CAI7"/>
<dbReference type="EMBL" id="PGFD01000001">
    <property type="protein sequence ID" value="PJJ67876.1"/>
    <property type="molecule type" value="Genomic_DNA"/>
</dbReference>
<dbReference type="NCBIfam" id="NF047436">
    <property type="entry name" value="LA_2272_repeat"/>
    <property type="match status" value="1"/>
</dbReference>